<evidence type="ECO:0000313" key="3">
    <source>
        <dbReference type="EMBL" id="EPT05889.1"/>
    </source>
</evidence>
<sequence length="199" mass="22306">MALSLGSGGAFEVLSMVLHVFAALTVFARMIHMFRVKDQGTRGCLFMDGSIWSLCLMASLIMTIRAARNSGLAHDYSALTVADARSAATAVLALSWLAFSLASFEIILDLVQPHPPAKITPYMPYTNGPPRHRVVFHENHRPLKIIDIPQNTDPYYWKQKPSKERYASSKSQYPTVPRPTYARPSHKQPVRMDESWSMA</sequence>
<evidence type="ECO:0000256" key="1">
    <source>
        <dbReference type="SAM" id="MobiDB-lite"/>
    </source>
</evidence>
<dbReference type="InParanoid" id="S8ESI4"/>
<keyword evidence="4" id="KW-1185">Reference proteome</keyword>
<feature type="transmembrane region" description="Helical" evidence="2">
    <location>
        <begin position="43"/>
        <end position="67"/>
    </location>
</feature>
<protein>
    <submittedName>
        <fullName evidence="3">Uncharacterized protein</fullName>
    </submittedName>
</protein>
<name>S8ESI4_FOMSC</name>
<dbReference type="OrthoDB" id="2803607at2759"/>
<dbReference type="AlphaFoldDB" id="S8ESI4"/>
<gene>
    <name evidence="3" type="ORF">FOMPIDRAFT_1056932</name>
</gene>
<organism evidence="3 4">
    <name type="scientific">Fomitopsis schrenkii</name>
    <name type="common">Brown rot fungus</name>
    <dbReference type="NCBI Taxonomy" id="2126942"/>
    <lineage>
        <taxon>Eukaryota</taxon>
        <taxon>Fungi</taxon>
        <taxon>Dikarya</taxon>
        <taxon>Basidiomycota</taxon>
        <taxon>Agaricomycotina</taxon>
        <taxon>Agaricomycetes</taxon>
        <taxon>Polyporales</taxon>
        <taxon>Fomitopsis</taxon>
    </lineage>
</organism>
<feature type="transmembrane region" description="Helical" evidence="2">
    <location>
        <begin position="87"/>
        <end position="108"/>
    </location>
</feature>
<feature type="compositionally biased region" description="Basic and acidic residues" evidence="1">
    <location>
        <begin position="190"/>
        <end position="199"/>
    </location>
</feature>
<evidence type="ECO:0000313" key="4">
    <source>
        <dbReference type="Proteomes" id="UP000015241"/>
    </source>
</evidence>
<proteinExistence type="predicted"/>
<keyword evidence="2" id="KW-1133">Transmembrane helix</keyword>
<accession>S8ESI4</accession>
<dbReference type="EMBL" id="KE504122">
    <property type="protein sequence ID" value="EPT05889.1"/>
    <property type="molecule type" value="Genomic_DNA"/>
</dbReference>
<dbReference type="HOGENOM" id="CLU_1496230_0_0_1"/>
<keyword evidence="2" id="KW-0812">Transmembrane</keyword>
<feature type="transmembrane region" description="Helical" evidence="2">
    <location>
        <begin position="13"/>
        <end position="31"/>
    </location>
</feature>
<evidence type="ECO:0000256" key="2">
    <source>
        <dbReference type="SAM" id="Phobius"/>
    </source>
</evidence>
<feature type="region of interest" description="Disordered" evidence="1">
    <location>
        <begin position="160"/>
        <end position="199"/>
    </location>
</feature>
<dbReference type="Proteomes" id="UP000015241">
    <property type="component" value="Unassembled WGS sequence"/>
</dbReference>
<reference evidence="3 4" key="1">
    <citation type="journal article" date="2012" name="Science">
        <title>The Paleozoic origin of enzymatic lignin decomposition reconstructed from 31 fungal genomes.</title>
        <authorList>
            <person name="Floudas D."/>
            <person name="Binder M."/>
            <person name="Riley R."/>
            <person name="Barry K."/>
            <person name="Blanchette R.A."/>
            <person name="Henrissat B."/>
            <person name="Martinez A.T."/>
            <person name="Otillar R."/>
            <person name="Spatafora J.W."/>
            <person name="Yadav J.S."/>
            <person name="Aerts A."/>
            <person name="Benoit I."/>
            <person name="Boyd A."/>
            <person name="Carlson A."/>
            <person name="Copeland A."/>
            <person name="Coutinho P.M."/>
            <person name="de Vries R.P."/>
            <person name="Ferreira P."/>
            <person name="Findley K."/>
            <person name="Foster B."/>
            <person name="Gaskell J."/>
            <person name="Glotzer D."/>
            <person name="Gorecki P."/>
            <person name="Heitman J."/>
            <person name="Hesse C."/>
            <person name="Hori C."/>
            <person name="Igarashi K."/>
            <person name="Jurgens J.A."/>
            <person name="Kallen N."/>
            <person name="Kersten P."/>
            <person name="Kohler A."/>
            <person name="Kuees U."/>
            <person name="Kumar T.K.A."/>
            <person name="Kuo A."/>
            <person name="LaButti K."/>
            <person name="Larrondo L.F."/>
            <person name="Lindquist E."/>
            <person name="Ling A."/>
            <person name="Lombard V."/>
            <person name="Lucas S."/>
            <person name="Lundell T."/>
            <person name="Martin R."/>
            <person name="McLaughlin D.J."/>
            <person name="Morgenstern I."/>
            <person name="Morin E."/>
            <person name="Murat C."/>
            <person name="Nagy L.G."/>
            <person name="Nolan M."/>
            <person name="Ohm R.A."/>
            <person name="Patyshakuliyeva A."/>
            <person name="Rokas A."/>
            <person name="Ruiz-Duenas F.J."/>
            <person name="Sabat G."/>
            <person name="Salamov A."/>
            <person name="Samejima M."/>
            <person name="Schmutz J."/>
            <person name="Slot J.C."/>
            <person name="St John F."/>
            <person name="Stenlid J."/>
            <person name="Sun H."/>
            <person name="Sun S."/>
            <person name="Syed K."/>
            <person name="Tsang A."/>
            <person name="Wiebenga A."/>
            <person name="Young D."/>
            <person name="Pisabarro A."/>
            <person name="Eastwood D.C."/>
            <person name="Martin F."/>
            <person name="Cullen D."/>
            <person name="Grigoriev I.V."/>
            <person name="Hibbett D.S."/>
        </authorList>
    </citation>
    <scope>NUCLEOTIDE SEQUENCE</scope>
    <source>
        <strain evidence="4">FP-58527</strain>
    </source>
</reference>
<keyword evidence="2" id="KW-0472">Membrane</keyword>